<feature type="domain" description="DUF3615" evidence="2">
    <location>
        <begin position="90"/>
        <end position="185"/>
    </location>
</feature>
<protein>
    <recommendedName>
        <fullName evidence="2">DUF3615 domain-containing protein</fullName>
    </recommendedName>
</protein>
<reference evidence="3" key="2">
    <citation type="submission" date="2021-12" db="EMBL/GenBank/DDBJ databases">
        <title>Resequencing data analysis of finger millet.</title>
        <authorList>
            <person name="Hatakeyama M."/>
            <person name="Aluri S."/>
            <person name="Balachadran M.T."/>
            <person name="Sivarajan S.R."/>
            <person name="Poveda L."/>
            <person name="Shimizu-Inatsugi R."/>
            <person name="Schlapbach R."/>
            <person name="Sreeman S.M."/>
            <person name="Shimizu K.K."/>
        </authorList>
    </citation>
    <scope>NUCLEOTIDE SEQUENCE</scope>
</reference>
<comment type="caution">
    <text evidence="3">The sequence shown here is derived from an EMBL/GenBank/DDBJ whole genome shotgun (WGS) entry which is preliminary data.</text>
</comment>
<evidence type="ECO:0000259" key="2">
    <source>
        <dbReference type="Pfam" id="PF12274"/>
    </source>
</evidence>
<feature type="compositionally biased region" description="Basic residues" evidence="1">
    <location>
        <begin position="1"/>
        <end position="10"/>
    </location>
</feature>
<proteinExistence type="predicted"/>
<dbReference type="InterPro" id="IPR022059">
    <property type="entry name" value="DUF3615"/>
</dbReference>
<reference evidence="3" key="1">
    <citation type="journal article" date="2018" name="DNA Res.">
        <title>Multiple hybrid de novo genome assembly of finger millet, an orphan allotetraploid crop.</title>
        <authorList>
            <person name="Hatakeyama M."/>
            <person name="Aluri S."/>
            <person name="Balachadran M.T."/>
            <person name="Sivarajan S.R."/>
            <person name="Patrignani A."/>
            <person name="Gruter S."/>
            <person name="Poveda L."/>
            <person name="Shimizu-Inatsugi R."/>
            <person name="Baeten J."/>
            <person name="Francoijs K.J."/>
            <person name="Nataraja K.N."/>
            <person name="Reddy Y.A.N."/>
            <person name="Phadnis S."/>
            <person name="Ravikumar R.L."/>
            <person name="Schlapbach R."/>
            <person name="Sreeman S.M."/>
            <person name="Shimizu K.K."/>
        </authorList>
    </citation>
    <scope>NUCLEOTIDE SEQUENCE</scope>
</reference>
<organism evidence="3 4">
    <name type="scientific">Eleusine coracana subsp. coracana</name>
    <dbReference type="NCBI Taxonomy" id="191504"/>
    <lineage>
        <taxon>Eukaryota</taxon>
        <taxon>Viridiplantae</taxon>
        <taxon>Streptophyta</taxon>
        <taxon>Embryophyta</taxon>
        <taxon>Tracheophyta</taxon>
        <taxon>Spermatophyta</taxon>
        <taxon>Magnoliopsida</taxon>
        <taxon>Liliopsida</taxon>
        <taxon>Poales</taxon>
        <taxon>Poaceae</taxon>
        <taxon>PACMAD clade</taxon>
        <taxon>Chloridoideae</taxon>
        <taxon>Cynodonteae</taxon>
        <taxon>Eleusininae</taxon>
        <taxon>Eleusine</taxon>
    </lineage>
</organism>
<evidence type="ECO:0000256" key="1">
    <source>
        <dbReference type="SAM" id="MobiDB-lite"/>
    </source>
</evidence>
<name>A0AAV5FKP7_ELECO</name>
<accession>A0AAV5FKP7</accession>
<dbReference type="Pfam" id="PF12274">
    <property type="entry name" value="DUF3615"/>
    <property type="match status" value="1"/>
</dbReference>
<keyword evidence="4" id="KW-1185">Reference proteome</keyword>
<dbReference type="EMBL" id="BQKI01000088">
    <property type="protein sequence ID" value="GJN35507.1"/>
    <property type="molecule type" value="Genomic_DNA"/>
</dbReference>
<dbReference type="Proteomes" id="UP001054889">
    <property type="component" value="Unassembled WGS sequence"/>
</dbReference>
<dbReference type="PANTHER" id="PTHR34710">
    <property type="entry name" value="OS03G0834100 PROTEIN"/>
    <property type="match status" value="1"/>
</dbReference>
<evidence type="ECO:0000313" key="3">
    <source>
        <dbReference type="EMBL" id="GJN35507.1"/>
    </source>
</evidence>
<sequence>MTRLHGKRKLAGGSSRAATRPAQSNRAAGDSTRRVSSAYLLRNRQVAVVPNKGSSKPFFLNPAVPCYAGGFPRAGGESEYASQTLSCARLGLEHYNSENLEGDEHDLVEALDSNGFIFNGFWVHVNFLAKGRGATTTGSDRVPIKFFVEVRCDHEGDACVSCVKMGPGVPAENGCEVCPTLIVHPAESKC</sequence>
<evidence type="ECO:0000313" key="4">
    <source>
        <dbReference type="Proteomes" id="UP001054889"/>
    </source>
</evidence>
<dbReference type="PANTHER" id="PTHR34710:SF15">
    <property type="entry name" value="OS03G0834100 PROTEIN"/>
    <property type="match status" value="1"/>
</dbReference>
<feature type="region of interest" description="Disordered" evidence="1">
    <location>
        <begin position="1"/>
        <end position="31"/>
    </location>
</feature>
<dbReference type="AlphaFoldDB" id="A0AAV5FKP7"/>
<gene>
    <name evidence="3" type="primary">gb24290</name>
    <name evidence="3" type="ORF">PR202_gb24290</name>
</gene>